<sequence length="186" mass="21433">MFDILHPPAISNCTFRPPNVDLNFRRRRTDIISVESLNYCKKLRISSTQTTNRIMASRTANKNEKKKENLPVTPININVRVLRDECDCSLKKKRKSKQGDEEKETECYCSDGIKKKEESELSAIQEEFIGKKNVKTVEATALGQHPILPRKEATFEKMITYNVRGRSISDAAGFDWTKTYWVSDIQ</sequence>
<dbReference type="EMBL" id="JABFTP020000165">
    <property type="protein sequence ID" value="KAL3284754.1"/>
    <property type="molecule type" value="Genomic_DNA"/>
</dbReference>
<evidence type="ECO:0000313" key="1">
    <source>
        <dbReference type="EMBL" id="KAL3284754.1"/>
    </source>
</evidence>
<evidence type="ECO:0000313" key="2">
    <source>
        <dbReference type="Proteomes" id="UP001516400"/>
    </source>
</evidence>
<dbReference type="AlphaFoldDB" id="A0ABD2P230"/>
<proteinExistence type="predicted"/>
<reference evidence="1 2" key="1">
    <citation type="journal article" date="2021" name="BMC Biol.">
        <title>Horizontally acquired antibacterial genes associated with adaptive radiation of ladybird beetles.</title>
        <authorList>
            <person name="Li H.S."/>
            <person name="Tang X.F."/>
            <person name="Huang Y.H."/>
            <person name="Xu Z.Y."/>
            <person name="Chen M.L."/>
            <person name="Du X.Y."/>
            <person name="Qiu B.Y."/>
            <person name="Chen P.T."/>
            <person name="Zhang W."/>
            <person name="Slipinski A."/>
            <person name="Escalona H.E."/>
            <person name="Waterhouse R.M."/>
            <person name="Zwick A."/>
            <person name="Pang H."/>
        </authorList>
    </citation>
    <scope>NUCLEOTIDE SEQUENCE [LARGE SCALE GENOMIC DNA]</scope>
    <source>
        <strain evidence="1">SYSU2018</strain>
    </source>
</reference>
<gene>
    <name evidence="1" type="ORF">HHI36_018897</name>
</gene>
<organism evidence="1 2">
    <name type="scientific">Cryptolaemus montrouzieri</name>
    <dbReference type="NCBI Taxonomy" id="559131"/>
    <lineage>
        <taxon>Eukaryota</taxon>
        <taxon>Metazoa</taxon>
        <taxon>Ecdysozoa</taxon>
        <taxon>Arthropoda</taxon>
        <taxon>Hexapoda</taxon>
        <taxon>Insecta</taxon>
        <taxon>Pterygota</taxon>
        <taxon>Neoptera</taxon>
        <taxon>Endopterygota</taxon>
        <taxon>Coleoptera</taxon>
        <taxon>Polyphaga</taxon>
        <taxon>Cucujiformia</taxon>
        <taxon>Coccinelloidea</taxon>
        <taxon>Coccinellidae</taxon>
        <taxon>Scymninae</taxon>
        <taxon>Scymnini</taxon>
        <taxon>Cryptolaemus</taxon>
    </lineage>
</organism>
<dbReference type="Proteomes" id="UP001516400">
    <property type="component" value="Unassembled WGS sequence"/>
</dbReference>
<accession>A0ABD2P230</accession>
<comment type="caution">
    <text evidence="1">The sequence shown here is derived from an EMBL/GenBank/DDBJ whole genome shotgun (WGS) entry which is preliminary data.</text>
</comment>
<protein>
    <submittedName>
        <fullName evidence="1">Uncharacterized protein</fullName>
    </submittedName>
</protein>
<name>A0ABD2P230_9CUCU</name>
<keyword evidence="2" id="KW-1185">Reference proteome</keyword>